<name>A0A918JK21_9ALTE</name>
<gene>
    <name evidence="7" type="ORF">GCM10007391_17710</name>
</gene>
<reference evidence="7" key="1">
    <citation type="journal article" date="2014" name="Int. J. Syst. Evol. Microbiol.">
        <title>Complete genome sequence of Corynebacterium casei LMG S-19264T (=DSM 44701T), isolated from a smear-ripened cheese.</title>
        <authorList>
            <consortium name="US DOE Joint Genome Institute (JGI-PGF)"/>
            <person name="Walter F."/>
            <person name="Albersmeier A."/>
            <person name="Kalinowski J."/>
            <person name="Ruckert C."/>
        </authorList>
    </citation>
    <scope>NUCLEOTIDE SEQUENCE</scope>
    <source>
        <strain evidence="7">KCTC 22164</strain>
    </source>
</reference>
<evidence type="ECO:0000256" key="4">
    <source>
        <dbReference type="ARBA" id="ARBA00023163"/>
    </source>
</evidence>
<evidence type="ECO:0000259" key="6">
    <source>
        <dbReference type="PROSITE" id="PS50977"/>
    </source>
</evidence>
<dbReference type="GO" id="GO:0000976">
    <property type="term" value="F:transcription cis-regulatory region binding"/>
    <property type="evidence" value="ECO:0007669"/>
    <property type="project" value="TreeGrafter"/>
</dbReference>
<evidence type="ECO:0000313" key="8">
    <source>
        <dbReference type="Proteomes" id="UP000631300"/>
    </source>
</evidence>
<keyword evidence="8" id="KW-1185">Reference proteome</keyword>
<keyword evidence="3 5" id="KW-0238">DNA-binding</keyword>
<feature type="domain" description="HTH tetR-type" evidence="6">
    <location>
        <begin position="9"/>
        <end position="69"/>
    </location>
</feature>
<dbReference type="GO" id="GO:0003700">
    <property type="term" value="F:DNA-binding transcription factor activity"/>
    <property type="evidence" value="ECO:0007669"/>
    <property type="project" value="TreeGrafter"/>
</dbReference>
<comment type="caution">
    <text evidence="7">The sequence shown here is derived from an EMBL/GenBank/DDBJ whole genome shotgun (WGS) entry which is preliminary data.</text>
</comment>
<dbReference type="Pfam" id="PF08361">
    <property type="entry name" value="TetR_C_2"/>
    <property type="match status" value="1"/>
</dbReference>
<dbReference type="SUPFAM" id="SSF48498">
    <property type="entry name" value="Tetracyclin repressor-like, C-terminal domain"/>
    <property type="match status" value="1"/>
</dbReference>
<evidence type="ECO:0000256" key="5">
    <source>
        <dbReference type="PROSITE-ProRule" id="PRU00335"/>
    </source>
</evidence>
<dbReference type="RefSeq" id="WP_189405493.1">
    <property type="nucleotide sequence ID" value="NZ_BMXP01000003.1"/>
</dbReference>
<accession>A0A918JK21</accession>
<dbReference type="InterPro" id="IPR001647">
    <property type="entry name" value="HTH_TetR"/>
</dbReference>
<reference evidence="7" key="2">
    <citation type="submission" date="2020-09" db="EMBL/GenBank/DDBJ databases">
        <authorList>
            <person name="Sun Q."/>
            <person name="Kim S."/>
        </authorList>
    </citation>
    <scope>NUCLEOTIDE SEQUENCE</scope>
    <source>
        <strain evidence="7">KCTC 22164</strain>
    </source>
</reference>
<protein>
    <submittedName>
        <fullName evidence="7">TetR family transcriptional regulator</fullName>
    </submittedName>
</protein>
<dbReference type="InterPro" id="IPR009057">
    <property type="entry name" value="Homeodomain-like_sf"/>
</dbReference>
<dbReference type="InterPro" id="IPR013572">
    <property type="entry name" value="Tscrpt_reg_MAATS_C"/>
</dbReference>
<dbReference type="InterPro" id="IPR036271">
    <property type="entry name" value="Tet_transcr_reg_TetR-rel_C_sf"/>
</dbReference>
<keyword evidence="4" id="KW-0804">Transcription</keyword>
<dbReference type="SUPFAM" id="SSF46689">
    <property type="entry name" value="Homeodomain-like"/>
    <property type="match status" value="1"/>
</dbReference>
<evidence type="ECO:0000256" key="1">
    <source>
        <dbReference type="ARBA" id="ARBA00022491"/>
    </source>
</evidence>
<keyword evidence="2" id="KW-0805">Transcription regulation</keyword>
<feature type="DNA-binding region" description="H-T-H motif" evidence="5">
    <location>
        <begin position="32"/>
        <end position="51"/>
    </location>
</feature>
<dbReference type="PROSITE" id="PS50977">
    <property type="entry name" value="HTH_TETR_2"/>
    <property type="match status" value="1"/>
</dbReference>
<dbReference type="AlphaFoldDB" id="A0A918JK21"/>
<organism evidence="7 8">
    <name type="scientific">Alteromonas halophila</name>
    <dbReference type="NCBI Taxonomy" id="516698"/>
    <lineage>
        <taxon>Bacteria</taxon>
        <taxon>Pseudomonadati</taxon>
        <taxon>Pseudomonadota</taxon>
        <taxon>Gammaproteobacteria</taxon>
        <taxon>Alteromonadales</taxon>
        <taxon>Alteromonadaceae</taxon>
        <taxon>Alteromonas/Salinimonas group</taxon>
        <taxon>Alteromonas</taxon>
    </lineage>
</organism>
<dbReference type="PANTHER" id="PTHR30055">
    <property type="entry name" value="HTH-TYPE TRANSCRIPTIONAL REGULATOR RUTR"/>
    <property type="match status" value="1"/>
</dbReference>
<dbReference type="PANTHER" id="PTHR30055:SF240">
    <property type="entry name" value="HTH-TYPE TRANSCRIPTIONAL REGULATOR ACRR"/>
    <property type="match status" value="1"/>
</dbReference>
<dbReference type="InterPro" id="IPR023772">
    <property type="entry name" value="DNA-bd_HTH_TetR-type_CS"/>
</dbReference>
<dbReference type="InterPro" id="IPR050109">
    <property type="entry name" value="HTH-type_TetR-like_transc_reg"/>
</dbReference>
<proteinExistence type="predicted"/>
<keyword evidence="1" id="KW-0678">Repressor</keyword>
<sequence>MRRTKEEAENTRQAILDAAVTVFSDRGVAKSTLENIAREAKVTRGAIYWHFANKVEIFDALHDHLHSPFIQRILEGLEVEHADPVGQLQKICTEILTELHEEPQTQKLLTLFLLKCDYSGEFADSKAKFLAKKRRTYDAFAAYFTKAIEGNYISAKADPHLLTLALQSLFHGLVVEFLEDPVTINLQQDGPRLMAMLFASFRHY</sequence>
<dbReference type="Gene3D" id="1.10.357.10">
    <property type="entry name" value="Tetracycline Repressor, domain 2"/>
    <property type="match status" value="1"/>
</dbReference>
<dbReference type="PROSITE" id="PS01081">
    <property type="entry name" value="HTH_TETR_1"/>
    <property type="match status" value="1"/>
</dbReference>
<dbReference type="Pfam" id="PF00440">
    <property type="entry name" value="TetR_N"/>
    <property type="match status" value="1"/>
</dbReference>
<dbReference type="Proteomes" id="UP000631300">
    <property type="component" value="Unassembled WGS sequence"/>
</dbReference>
<evidence type="ECO:0000256" key="2">
    <source>
        <dbReference type="ARBA" id="ARBA00023015"/>
    </source>
</evidence>
<dbReference type="EMBL" id="BMXP01000003">
    <property type="protein sequence ID" value="GGW84439.1"/>
    <property type="molecule type" value="Genomic_DNA"/>
</dbReference>
<evidence type="ECO:0000256" key="3">
    <source>
        <dbReference type="ARBA" id="ARBA00023125"/>
    </source>
</evidence>
<dbReference type="PRINTS" id="PR00455">
    <property type="entry name" value="HTHTETR"/>
</dbReference>
<evidence type="ECO:0000313" key="7">
    <source>
        <dbReference type="EMBL" id="GGW84439.1"/>
    </source>
</evidence>